<evidence type="ECO:0000256" key="1">
    <source>
        <dbReference type="ARBA" id="ARBA00004370"/>
    </source>
</evidence>
<organism evidence="6 7">
    <name type="scientific">Pseudoduganella aquatica</name>
    <dbReference type="NCBI Taxonomy" id="2660641"/>
    <lineage>
        <taxon>Bacteria</taxon>
        <taxon>Pseudomonadati</taxon>
        <taxon>Pseudomonadota</taxon>
        <taxon>Betaproteobacteria</taxon>
        <taxon>Burkholderiales</taxon>
        <taxon>Oxalobacteraceae</taxon>
        <taxon>Telluria group</taxon>
        <taxon>Pseudoduganella</taxon>
    </lineage>
</organism>
<reference evidence="6 7" key="1">
    <citation type="submission" date="2019-12" db="EMBL/GenBank/DDBJ databases">
        <title>Novel species isolated from a subtropical stream in China.</title>
        <authorList>
            <person name="Lu H."/>
        </authorList>
    </citation>
    <scope>NUCLEOTIDE SEQUENCE [LARGE SCALE GENOMIC DNA]</scope>
    <source>
        <strain evidence="6 7">FT127W</strain>
    </source>
</reference>
<sequence length="103" mass="12005">MALRKIPIRRAGNRTNLFMGGDRELVMFAGLLAFALIFSAQELRATAFGLALWFSALYACRLMAKHDPKMRQVYLRHRRYKRFYAPRSTPFRANSSSQGRQYK</sequence>
<dbReference type="AlphaFoldDB" id="A0A7X4KN79"/>
<dbReference type="NCBIfam" id="NF010395">
    <property type="entry name" value="PRK13823.1"/>
    <property type="match status" value="1"/>
</dbReference>
<name>A0A7X4KN79_9BURK</name>
<keyword evidence="2 5" id="KW-0812">Transmembrane</keyword>
<gene>
    <name evidence="6" type="ORF">GTP77_16380</name>
</gene>
<evidence type="ECO:0000256" key="3">
    <source>
        <dbReference type="ARBA" id="ARBA00022989"/>
    </source>
</evidence>
<evidence type="ECO:0000313" key="7">
    <source>
        <dbReference type="Proteomes" id="UP000450676"/>
    </source>
</evidence>
<protein>
    <submittedName>
        <fullName evidence="6">Conjugal transfer protein TrbD</fullName>
    </submittedName>
</protein>
<evidence type="ECO:0000313" key="6">
    <source>
        <dbReference type="EMBL" id="MYN08908.1"/>
    </source>
</evidence>
<dbReference type="InterPro" id="IPR007792">
    <property type="entry name" value="T4SS_VirB3/TrbD/AvhB"/>
</dbReference>
<dbReference type="Pfam" id="PF05101">
    <property type="entry name" value="VirB3"/>
    <property type="match status" value="1"/>
</dbReference>
<dbReference type="GO" id="GO:0016020">
    <property type="term" value="C:membrane"/>
    <property type="evidence" value="ECO:0007669"/>
    <property type="project" value="UniProtKB-SubCell"/>
</dbReference>
<dbReference type="RefSeq" id="WP_161073210.1">
    <property type="nucleotide sequence ID" value="NZ_WWCU01000017.1"/>
</dbReference>
<evidence type="ECO:0000256" key="4">
    <source>
        <dbReference type="ARBA" id="ARBA00023136"/>
    </source>
</evidence>
<feature type="transmembrane region" description="Helical" evidence="5">
    <location>
        <begin position="46"/>
        <end position="64"/>
    </location>
</feature>
<evidence type="ECO:0000256" key="5">
    <source>
        <dbReference type="SAM" id="Phobius"/>
    </source>
</evidence>
<comment type="caution">
    <text evidence="6">The sequence shown here is derived from an EMBL/GenBank/DDBJ whole genome shotgun (WGS) entry which is preliminary data.</text>
</comment>
<dbReference type="Proteomes" id="UP000450676">
    <property type="component" value="Unassembled WGS sequence"/>
</dbReference>
<dbReference type="InterPro" id="IPR016704">
    <property type="entry name" value="Conjugal_tfr_TrbD"/>
</dbReference>
<comment type="subcellular location">
    <subcellularLocation>
        <location evidence="1">Membrane</location>
    </subcellularLocation>
</comment>
<dbReference type="EMBL" id="WWCU01000017">
    <property type="protein sequence ID" value="MYN08908.1"/>
    <property type="molecule type" value="Genomic_DNA"/>
</dbReference>
<dbReference type="PIRSF" id="PIRSF017854">
    <property type="entry name" value="T4SS_TrbD"/>
    <property type="match status" value="1"/>
</dbReference>
<keyword evidence="4 5" id="KW-0472">Membrane</keyword>
<evidence type="ECO:0000256" key="2">
    <source>
        <dbReference type="ARBA" id="ARBA00022692"/>
    </source>
</evidence>
<feature type="transmembrane region" description="Helical" evidence="5">
    <location>
        <begin position="21"/>
        <end position="40"/>
    </location>
</feature>
<accession>A0A7X4KN79</accession>
<keyword evidence="7" id="KW-1185">Reference proteome</keyword>
<keyword evidence="3 5" id="KW-1133">Transmembrane helix</keyword>
<proteinExistence type="predicted"/>